<accession>V9HCY2</accession>
<dbReference type="STRING" id="641147.HMPREF9021_01082"/>
<keyword evidence="2" id="KW-1185">Reference proteome</keyword>
<dbReference type="Proteomes" id="UP000017813">
    <property type="component" value="Unassembled WGS sequence"/>
</dbReference>
<dbReference type="EMBL" id="ADCY02000034">
    <property type="protein sequence ID" value="EFG31247.1"/>
    <property type="molecule type" value="Genomic_DNA"/>
</dbReference>
<name>V9HCY2_9NEIS</name>
<evidence type="ECO:0000313" key="2">
    <source>
        <dbReference type="Proteomes" id="UP000017813"/>
    </source>
</evidence>
<dbReference type="InterPro" id="IPR025455">
    <property type="entry name" value="DUF4276"/>
</dbReference>
<dbReference type="AlphaFoldDB" id="V9HCY2"/>
<organism evidence="1 2">
    <name type="scientific">Simonsiella muelleri ATCC 29453</name>
    <dbReference type="NCBI Taxonomy" id="641147"/>
    <lineage>
        <taxon>Bacteria</taxon>
        <taxon>Pseudomonadati</taxon>
        <taxon>Pseudomonadota</taxon>
        <taxon>Betaproteobacteria</taxon>
        <taxon>Neisseriales</taxon>
        <taxon>Neisseriaceae</taxon>
        <taxon>Simonsiella</taxon>
    </lineage>
</organism>
<evidence type="ECO:0008006" key="3">
    <source>
        <dbReference type="Google" id="ProtNLM"/>
    </source>
</evidence>
<evidence type="ECO:0000313" key="1">
    <source>
        <dbReference type="EMBL" id="EFG31247.1"/>
    </source>
</evidence>
<dbReference type="RefSeq" id="WP_002642057.1">
    <property type="nucleotide sequence ID" value="NZ_CP019448.1"/>
</dbReference>
<dbReference type="OrthoDB" id="9801478at2"/>
<proteinExistence type="predicted"/>
<dbReference type="KEGG" id="smur:BWP33_05120"/>
<protein>
    <recommendedName>
        <fullName evidence="3">DUF4276 family protein</fullName>
    </recommendedName>
</protein>
<reference evidence="1 2" key="2">
    <citation type="submission" date="2011-10" db="EMBL/GenBank/DDBJ databases">
        <title>The Genome Sequence of Simonsiella muelleri ATCC 29453.</title>
        <authorList>
            <consortium name="The Broad Institute Genome Sequencing Platform"/>
            <consortium name="The Broad Institute Genome Sequencing Center for Infectious Disease"/>
            <person name="Earl A."/>
            <person name="Ward D."/>
            <person name="Feldgarden M."/>
            <person name="Gevers D."/>
            <person name="Izard J."/>
            <person name="Baranova O.V."/>
            <person name="Blanton J.M."/>
            <person name="Tanner A.C."/>
            <person name="Dewhirst F."/>
            <person name="Young S.K."/>
            <person name="Zeng Q."/>
            <person name="Gargeya S."/>
            <person name="Fitzgerald M."/>
            <person name="Haas B."/>
            <person name="Abouelleil A."/>
            <person name="Alvarado L."/>
            <person name="Arachchi H.M."/>
            <person name="Berlin A."/>
            <person name="Brown A."/>
            <person name="Chapman S.B."/>
            <person name="Chen Z."/>
            <person name="Dunbar C."/>
            <person name="Freedman E."/>
            <person name="Gearin G."/>
            <person name="Goldberg J."/>
            <person name="Griggs A."/>
            <person name="Gujja S."/>
            <person name="Heiman D."/>
            <person name="Howarth C."/>
            <person name="Larson L."/>
            <person name="Lui A."/>
            <person name="MacDonald P.J.P."/>
            <person name="Montmayeur A."/>
            <person name="Murphy C."/>
            <person name="Neiman D."/>
            <person name="Pearson M."/>
            <person name="Priest M."/>
            <person name="Roberts A."/>
            <person name="Saif S."/>
            <person name="Shea T."/>
            <person name="Shenoy N."/>
            <person name="Sisk P."/>
            <person name="Stolte C."/>
            <person name="Sykes S."/>
            <person name="Wortman J."/>
            <person name="Nusbaum C."/>
            <person name="Birren B."/>
        </authorList>
    </citation>
    <scope>NUCLEOTIDE SEQUENCE [LARGE SCALE GENOMIC DNA]</scope>
    <source>
        <strain evidence="1 2">ATCC 29453</strain>
    </source>
</reference>
<sequence length="225" mass="26284">MVEVIVLTEGQCEETFIRDVVAPAFYHLGIYLQPRCIPTSTSCRGGAITFDRFMRYIRNTLNERQDTYVTTMFDLYGLDTDFPDYDEALSYTDIYQKAEKLELGLANAVIQQIPCRPERFIPYIQPYEFEGLLFSDVEILSQQEPNWGRSLNILQNIRSQFETPEHINNSYATKPSKRLEDNLKPKYRKTRHGPLAAKNITLTTIERECHHFHAWLEKLRGLQPL</sequence>
<gene>
    <name evidence="1" type="ORF">HMPREF9021_01082</name>
</gene>
<comment type="caution">
    <text evidence="1">The sequence shown here is derived from an EMBL/GenBank/DDBJ whole genome shotgun (WGS) entry which is preliminary data.</text>
</comment>
<dbReference type="eggNOG" id="ENOG5030456">
    <property type="taxonomic scope" value="Bacteria"/>
</dbReference>
<dbReference type="HOGENOM" id="CLU_108966_0_0_4"/>
<dbReference type="Pfam" id="PF14103">
    <property type="entry name" value="DUF4276"/>
    <property type="match status" value="1"/>
</dbReference>
<reference evidence="1 2" key="1">
    <citation type="submission" date="2010-03" db="EMBL/GenBank/DDBJ databases">
        <authorList>
            <consortium name="The Broad Institute Genome Sequencing Platform"/>
            <person name="Ward D."/>
            <person name="Earl A."/>
            <person name="Feldgarden M."/>
            <person name="Gevers D."/>
            <person name="Young S."/>
            <person name="Zeng Q."/>
            <person name="Koehrsen M."/>
            <person name="Alvarado L."/>
            <person name="Berlin A.M."/>
            <person name="Borenstein D."/>
            <person name="Chapman S.B."/>
            <person name="Chen Z."/>
            <person name="Engels R."/>
            <person name="Freedman E."/>
            <person name="Gellesch M."/>
            <person name="Goldberg J."/>
            <person name="Griggs A."/>
            <person name="Gujja S."/>
            <person name="Heilman E.R."/>
            <person name="Heiman D.I."/>
            <person name="Hepburn T.A."/>
            <person name="Howarth C."/>
            <person name="Jen D."/>
            <person name="Larson L."/>
            <person name="Mehta T."/>
            <person name="Park D."/>
            <person name="Pearson M."/>
            <person name="Richards J."/>
            <person name="Roberts A."/>
            <person name="Saif S."/>
            <person name="Shea T.D."/>
            <person name="Shenoy N."/>
            <person name="Sisk P."/>
            <person name="Stolte C."/>
            <person name="Sykes S.N."/>
            <person name="Walk T."/>
            <person name="White J."/>
            <person name="Yandava C."/>
            <person name="Izard J."/>
            <person name="Baranova O.V."/>
            <person name="Blanton J.M."/>
            <person name="Tanner A.C."/>
            <person name="Dewhirst F."/>
            <person name="Haas B."/>
            <person name="Nusbaum C."/>
            <person name="Birren B."/>
        </authorList>
    </citation>
    <scope>NUCLEOTIDE SEQUENCE [LARGE SCALE GENOMIC DNA]</scope>
    <source>
        <strain evidence="1 2">ATCC 29453</strain>
    </source>
</reference>